<dbReference type="OrthoDB" id="5431540at2"/>
<accession>A0A4S1E428</accession>
<evidence type="ECO:0000313" key="2">
    <source>
        <dbReference type="Proteomes" id="UP000307602"/>
    </source>
</evidence>
<dbReference type="EMBL" id="SRSO01000001">
    <property type="protein sequence ID" value="TGV04752.1"/>
    <property type="molecule type" value="Genomic_DNA"/>
</dbReference>
<dbReference type="AlphaFoldDB" id="A0A4S1E428"/>
<proteinExistence type="predicted"/>
<reference evidence="1 2" key="1">
    <citation type="submission" date="2019-04" db="EMBL/GenBank/DDBJ databases">
        <authorList>
            <person name="Liu A."/>
        </authorList>
    </citation>
    <scope>NUCLEOTIDE SEQUENCE [LARGE SCALE GENOMIC DNA]</scope>
    <source>
        <strain evidence="1 2">RZ03</strain>
    </source>
</reference>
<dbReference type="Proteomes" id="UP000307602">
    <property type="component" value="Unassembled WGS sequence"/>
</dbReference>
<dbReference type="InterPro" id="IPR010321">
    <property type="entry name" value="DUF922"/>
</dbReference>
<sequence>MTKVFFILCCLLCVQQDEPVISWNESYKLSWSDFKDKPDKSTSAVAITASGITFGFSVSATEDRVVDFTSEVHTHFYPEKSWYKKEQADHHVLGHEQLHFDITELYARKFRYRIEQIVVSNSVRAQLKTLHNTINKELSQMQNRYDSETNYSRNVEAQTKWKLYIADELKKFSKYKSID</sequence>
<comment type="caution">
    <text evidence="1">The sequence shown here is derived from an EMBL/GenBank/DDBJ whole genome shotgun (WGS) entry which is preliminary data.</text>
</comment>
<organism evidence="1 2">
    <name type="scientific">Flavivirga rizhaonensis</name>
    <dbReference type="NCBI Taxonomy" id="2559571"/>
    <lineage>
        <taxon>Bacteria</taxon>
        <taxon>Pseudomonadati</taxon>
        <taxon>Bacteroidota</taxon>
        <taxon>Flavobacteriia</taxon>
        <taxon>Flavobacteriales</taxon>
        <taxon>Flavobacteriaceae</taxon>
        <taxon>Flavivirga</taxon>
    </lineage>
</organism>
<evidence type="ECO:0000313" key="1">
    <source>
        <dbReference type="EMBL" id="TGV04752.1"/>
    </source>
</evidence>
<dbReference type="RefSeq" id="WP_135874606.1">
    <property type="nucleotide sequence ID" value="NZ_SRSO01000001.1"/>
</dbReference>
<gene>
    <name evidence="1" type="ORF">EM932_01105</name>
</gene>
<keyword evidence="2" id="KW-1185">Reference proteome</keyword>
<protein>
    <submittedName>
        <fullName evidence="1">DUF922 domain-containing protein</fullName>
    </submittedName>
</protein>
<dbReference type="Pfam" id="PF06037">
    <property type="entry name" value="DUF922"/>
    <property type="match status" value="1"/>
</dbReference>
<name>A0A4S1E428_9FLAO</name>